<dbReference type="PANTHER" id="PTHR23155">
    <property type="entry name" value="DISEASE RESISTANCE PROTEIN RP"/>
    <property type="match status" value="1"/>
</dbReference>
<dbReference type="GO" id="GO:0016020">
    <property type="term" value="C:membrane"/>
    <property type="evidence" value="ECO:0007669"/>
    <property type="project" value="UniProtKB-SubCell"/>
</dbReference>
<dbReference type="InterPro" id="IPR055414">
    <property type="entry name" value="LRR_R13L4/SHOC2-like"/>
</dbReference>
<comment type="subcellular location">
    <subcellularLocation>
        <location evidence="3">Cytoplasm</location>
    </subcellularLocation>
    <subcellularLocation>
        <location evidence="2">Membrane</location>
        <topology evidence="2">Peripheral membrane protein</topology>
    </subcellularLocation>
</comment>
<feature type="domain" description="Disease resistance R13L4/SHOC-2-like LRR" evidence="16">
    <location>
        <begin position="484"/>
        <end position="686"/>
    </location>
</feature>
<evidence type="ECO:0000256" key="1">
    <source>
        <dbReference type="ARBA" id="ARBA00002074"/>
    </source>
</evidence>
<protein>
    <recommendedName>
        <fullName evidence="19">NB-ARC domain-containing protein</fullName>
    </recommendedName>
</protein>
<dbReference type="SUPFAM" id="SSF52540">
    <property type="entry name" value="P-loop containing nucleoside triphosphate hydrolases"/>
    <property type="match status" value="1"/>
</dbReference>
<keyword evidence="8" id="KW-0677">Repeat</keyword>
<evidence type="ECO:0000259" key="14">
    <source>
        <dbReference type="Pfam" id="PF00931"/>
    </source>
</evidence>
<evidence type="ECO:0000256" key="12">
    <source>
        <dbReference type="ARBA" id="ARBA00023054"/>
    </source>
</evidence>
<keyword evidence="11" id="KW-0067">ATP-binding</keyword>
<evidence type="ECO:0000256" key="13">
    <source>
        <dbReference type="ARBA" id="ARBA00023136"/>
    </source>
</evidence>
<feature type="domain" description="Disease resistance protein winged helix" evidence="15">
    <location>
        <begin position="339"/>
        <end position="409"/>
    </location>
</feature>
<dbReference type="Pfam" id="PF23598">
    <property type="entry name" value="LRR_14"/>
    <property type="match status" value="1"/>
</dbReference>
<dbReference type="Pfam" id="PF23559">
    <property type="entry name" value="WHD_DRP"/>
    <property type="match status" value="1"/>
</dbReference>
<evidence type="ECO:0000256" key="4">
    <source>
        <dbReference type="ARBA" id="ARBA00008894"/>
    </source>
</evidence>
<dbReference type="InterPro" id="IPR032675">
    <property type="entry name" value="LRR_dom_sf"/>
</dbReference>
<name>A0AAE1SQH9_9SOLA</name>
<evidence type="ECO:0000256" key="10">
    <source>
        <dbReference type="ARBA" id="ARBA00022821"/>
    </source>
</evidence>
<dbReference type="InterPro" id="IPR058922">
    <property type="entry name" value="WHD_DRP"/>
</dbReference>
<evidence type="ECO:0008006" key="19">
    <source>
        <dbReference type="Google" id="ProtNLM"/>
    </source>
</evidence>
<evidence type="ECO:0000256" key="11">
    <source>
        <dbReference type="ARBA" id="ARBA00022840"/>
    </source>
</evidence>
<evidence type="ECO:0000259" key="16">
    <source>
        <dbReference type="Pfam" id="PF23598"/>
    </source>
</evidence>
<dbReference type="GO" id="GO:0043531">
    <property type="term" value="F:ADP binding"/>
    <property type="evidence" value="ECO:0007669"/>
    <property type="project" value="InterPro"/>
</dbReference>
<dbReference type="Pfam" id="PF00931">
    <property type="entry name" value="NB-ARC"/>
    <property type="match status" value="2"/>
</dbReference>
<evidence type="ECO:0000256" key="6">
    <source>
        <dbReference type="ARBA" id="ARBA00022614"/>
    </source>
</evidence>
<dbReference type="InterPro" id="IPR002182">
    <property type="entry name" value="NB-ARC"/>
</dbReference>
<evidence type="ECO:0000256" key="9">
    <source>
        <dbReference type="ARBA" id="ARBA00022741"/>
    </source>
</evidence>
<keyword evidence="6" id="KW-0433">Leucine-rich repeat</keyword>
<keyword evidence="7" id="KW-0381">Hypersensitive response</keyword>
<dbReference type="AlphaFoldDB" id="A0AAE1SQH9"/>
<dbReference type="GO" id="GO:0009626">
    <property type="term" value="P:plant-type hypersensitive response"/>
    <property type="evidence" value="ECO:0007669"/>
    <property type="project" value="UniProtKB-KW"/>
</dbReference>
<feature type="domain" description="NB-ARC" evidence="14">
    <location>
        <begin position="214"/>
        <end position="283"/>
    </location>
</feature>
<evidence type="ECO:0000256" key="2">
    <source>
        <dbReference type="ARBA" id="ARBA00004170"/>
    </source>
</evidence>
<evidence type="ECO:0000256" key="8">
    <source>
        <dbReference type="ARBA" id="ARBA00022737"/>
    </source>
</evidence>
<organism evidence="17 18">
    <name type="scientific">Anisodus tanguticus</name>
    <dbReference type="NCBI Taxonomy" id="243964"/>
    <lineage>
        <taxon>Eukaryota</taxon>
        <taxon>Viridiplantae</taxon>
        <taxon>Streptophyta</taxon>
        <taxon>Embryophyta</taxon>
        <taxon>Tracheophyta</taxon>
        <taxon>Spermatophyta</taxon>
        <taxon>Magnoliopsida</taxon>
        <taxon>eudicotyledons</taxon>
        <taxon>Gunneridae</taxon>
        <taxon>Pentapetalae</taxon>
        <taxon>asterids</taxon>
        <taxon>lamiids</taxon>
        <taxon>Solanales</taxon>
        <taxon>Solanaceae</taxon>
        <taxon>Solanoideae</taxon>
        <taxon>Hyoscyameae</taxon>
        <taxon>Anisodus</taxon>
    </lineage>
</organism>
<comment type="function">
    <text evidence="1">Confers resistance to late blight (Phytophthora infestans) races carrying the avirulence gene Avr1. Resistance proteins guard the plant against pathogens that contain an appropriate avirulence protein via an indirect interaction with this avirulence protein. That triggers a defense system including the hypersensitive response, which restricts the pathogen growth.</text>
</comment>
<proteinExistence type="inferred from homology"/>
<sequence>MRSTRVINILRQQYRTKPDSSITKPTHGHTAEALESIHATAEYFHNVLEEASKKRRFDPEKIKSLEEKIRVAANDAEDVVELKIRQTVKGASWKFGIPRIILPKNFLTVVEKIDKTKKEVMEIVSDLRTSTHDGDNDQIVELSGESLINTSSRSNRMLPNLEDVIVQGLDDDLEIIVRRLTGPPSDLDIVTISGMGGIGKTTLARKAYDHVPIRYLVGVDDIWSTDVWDSVRGIFPNYNNGSRVLLTTRETEVAMYANTSSPHEMNLLDLDSSWKLLRDKVFGLEHDHPPETLESWKNVGRTLGEIIASHPDKCLGVLGLSYHHLPNNLKPYFLSMGDFPEDYQIETWRLIQLWDEEGFIRTYGSGKNLEEVAEDYLEDLISRNLIMARRRRFNGEIKACGVHDLLHEFCLKEAEMTKFMHVEITDPAQKHNVRRFSFQHSRWHSVDDCCKLFSPIARSIYLFSRFELPFETHVKLLRILPIYRCHPIIHDFFSRFNLLRVLAIFHLDIWFESFPLIITKLFHLRYLQIQIYDDIPESISELQNLQTLIFGNSYYVTLPGKIWMMKNLRYVHLRGHGYLPSPRRESILNNKHLVIGMPILEEFSTLCSSSCTNEVLSGIPNLKRLRVSVNYSQTDYLANRLIDMSSLAKLESLKCLEKKCYWPISFKHFVFPTSLKRLTLDGWFQFPLEDISTLVSFLKFFYSSH</sequence>
<dbReference type="GO" id="GO:0005524">
    <property type="term" value="F:ATP binding"/>
    <property type="evidence" value="ECO:0007669"/>
    <property type="project" value="UniProtKB-KW"/>
</dbReference>
<evidence type="ECO:0000313" key="17">
    <source>
        <dbReference type="EMBL" id="KAK4373743.1"/>
    </source>
</evidence>
<keyword evidence="10" id="KW-0611">Plant defense</keyword>
<dbReference type="PANTHER" id="PTHR23155:SF1152">
    <property type="entry name" value="AAA+ ATPASE DOMAIN-CONTAINING PROTEIN"/>
    <property type="match status" value="1"/>
</dbReference>
<evidence type="ECO:0000256" key="5">
    <source>
        <dbReference type="ARBA" id="ARBA00022490"/>
    </source>
</evidence>
<dbReference type="InterPro" id="IPR036388">
    <property type="entry name" value="WH-like_DNA-bd_sf"/>
</dbReference>
<gene>
    <name evidence="17" type="ORF">RND71_009127</name>
</gene>
<dbReference type="Proteomes" id="UP001291623">
    <property type="component" value="Unassembled WGS sequence"/>
</dbReference>
<keyword evidence="18" id="KW-1185">Reference proteome</keyword>
<keyword evidence="5" id="KW-0963">Cytoplasm</keyword>
<keyword evidence="13" id="KW-0472">Membrane</keyword>
<dbReference type="Gene3D" id="3.40.50.300">
    <property type="entry name" value="P-loop containing nucleotide triphosphate hydrolases"/>
    <property type="match status" value="2"/>
</dbReference>
<dbReference type="Gene3D" id="3.80.10.10">
    <property type="entry name" value="Ribonuclease Inhibitor"/>
    <property type="match status" value="1"/>
</dbReference>
<reference evidence="17" key="1">
    <citation type="submission" date="2023-12" db="EMBL/GenBank/DDBJ databases">
        <title>Genome assembly of Anisodus tanguticus.</title>
        <authorList>
            <person name="Wang Y.-J."/>
        </authorList>
    </citation>
    <scope>NUCLEOTIDE SEQUENCE</scope>
    <source>
        <strain evidence="17">KB-2021</strain>
        <tissue evidence="17">Leaf</tissue>
    </source>
</reference>
<evidence type="ECO:0000259" key="15">
    <source>
        <dbReference type="Pfam" id="PF23559"/>
    </source>
</evidence>
<dbReference type="InterPro" id="IPR044974">
    <property type="entry name" value="Disease_R_plants"/>
</dbReference>
<dbReference type="SUPFAM" id="SSF52058">
    <property type="entry name" value="L domain-like"/>
    <property type="match status" value="1"/>
</dbReference>
<dbReference type="FunFam" id="1.10.10.10:FF:000322">
    <property type="entry name" value="Probable disease resistance protein At1g63360"/>
    <property type="match status" value="1"/>
</dbReference>
<dbReference type="Gene3D" id="1.20.5.4130">
    <property type="match status" value="1"/>
</dbReference>
<dbReference type="InterPro" id="IPR027417">
    <property type="entry name" value="P-loop_NTPase"/>
</dbReference>
<comment type="similarity">
    <text evidence="4">Belongs to the disease resistance NB-LRR family.</text>
</comment>
<evidence type="ECO:0000256" key="7">
    <source>
        <dbReference type="ARBA" id="ARBA00022667"/>
    </source>
</evidence>
<feature type="domain" description="NB-ARC" evidence="14">
    <location>
        <begin position="172"/>
        <end position="210"/>
    </location>
</feature>
<evidence type="ECO:0000313" key="18">
    <source>
        <dbReference type="Proteomes" id="UP001291623"/>
    </source>
</evidence>
<evidence type="ECO:0000256" key="3">
    <source>
        <dbReference type="ARBA" id="ARBA00004496"/>
    </source>
</evidence>
<accession>A0AAE1SQH9</accession>
<dbReference type="GO" id="GO:0005737">
    <property type="term" value="C:cytoplasm"/>
    <property type="evidence" value="ECO:0007669"/>
    <property type="project" value="UniProtKB-SubCell"/>
</dbReference>
<keyword evidence="12" id="KW-0175">Coiled coil</keyword>
<dbReference type="EMBL" id="JAVYJV010000004">
    <property type="protein sequence ID" value="KAK4373743.1"/>
    <property type="molecule type" value="Genomic_DNA"/>
</dbReference>
<keyword evidence="9" id="KW-0547">Nucleotide-binding</keyword>
<comment type="caution">
    <text evidence="17">The sequence shown here is derived from an EMBL/GenBank/DDBJ whole genome shotgun (WGS) entry which is preliminary data.</text>
</comment>
<dbReference type="Gene3D" id="1.10.10.10">
    <property type="entry name" value="Winged helix-like DNA-binding domain superfamily/Winged helix DNA-binding domain"/>
    <property type="match status" value="1"/>
</dbReference>